<gene>
    <name evidence="2" type="ordered locus">Astex_3556</name>
</gene>
<dbReference type="KEGG" id="aex:Astex_3556"/>
<dbReference type="HOGENOM" id="CLU_3339398_0_0_5"/>
<feature type="region of interest" description="Disordered" evidence="1">
    <location>
        <begin position="1"/>
        <end position="37"/>
    </location>
</feature>
<accession>E8RVL6</accession>
<proteinExistence type="predicted"/>
<dbReference type="AlphaFoldDB" id="E8RVL6"/>
<keyword evidence="3" id="KW-1185">Reference proteome</keyword>
<dbReference type="Proteomes" id="UP000001492">
    <property type="component" value="Plasmid pASTEX01"/>
</dbReference>
<name>E8RVL6_ASTEC</name>
<protein>
    <submittedName>
        <fullName evidence="2">Uncharacterized protein</fullName>
    </submittedName>
</protein>
<feature type="compositionally biased region" description="Polar residues" evidence="1">
    <location>
        <begin position="1"/>
        <end position="11"/>
    </location>
</feature>
<reference evidence="3" key="1">
    <citation type="submission" date="2010-12" db="EMBL/GenBank/DDBJ databases">
        <title>Complete sequence of plasmid 1 of Asticcacaulis excentricus CB 48.</title>
        <authorList>
            <consortium name="US DOE Joint Genome Institute"/>
            <person name="Lucas S."/>
            <person name="Copeland A."/>
            <person name="Lapidus A."/>
            <person name="Cheng J.-F."/>
            <person name="Bruce D."/>
            <person name="Goodwin L."/>
            <person name="Pitluck S."/>
            <person name="Teshima H."/>
            <person name="Davenport K."/>
            <person name="Detter J.C."/>
            <person name="Han C."/>
            <person name="Tapia R."/>
            <person name="Land M."/>
            <person name="Hauser L."/>
            <person name="Jeffries C."/>
            <person name="Kyrpides N."/>
            <person name="Ivanova N."/>
            <person name="Ovchinnikova G."/>
            <person name="Brun Y.V."/>
            <person name="Woyke T."/>
        </authorList>
    </citation>
    <scope>NUCLEOTIDE SEQUENCE [LARGE SCALE GENOMIC DNA]</scope>
    <source>
        <strain evidence="3">ATCC 15261 / DSM 4724 / KCTC 12464 / NCIMB 9791 / VKM B-1370 / CB 48</strain>
        <plasmid evidence="3">pASTEX01</plasmid>
    </source>
</reference>
<evidence type="ECO:0000256" key="1">
    <source>
        <dbReference type="SAM" id="MobiDB-lite"/>
    </source>
</evidence>
<dbReference type="EMBL" id="CP002397">
    <property type="protein sequence ID" value="ADU15185.1"/>
    <property type="molecule type" value="Genomic_DNA"/>
</dbReference>
<geneLocation type="plasmid" evidence="2 3">
    <name>pASTEX01</name>
</geneLocation>
<organism evidence="2 3">
    <name type="scientific">Asticcacaulis excentricus (strain ATCC 15261 / DSM 4724 / KCTC 12464 / NCIMB 9791 / VKM B-1370 / CB 48)</name>
    <dbReference type="NCBI Taxonomy" id="573065"/>
    <lineage>
        <taxon>Bacteria</taxon>
        <taxon>Pseudomonadati</taxon>
        <taxon>Pseudomonadota</taxon>
        <taxon>Alphaproteobacteria</taxon>
        <taxon>Caulobacterales</taxon>
        <taxon>Caulobacteraceae</taxon>
        <taxon>Asticcacaulis</taxon>
    </lineage>
</organism>
<keyword evidence="2" id="KW-0614">Plasmid</keyword>
<evidence type="ECO:0000313" key="3">
    <source>
        <dbReference type="Proteomes" id="UP000001492"/>
    </source>
</evidence>
<evidence type="ECO:0000313" key="2">
    <source>
        <dbReference type="EMBL" id="ADU15185.1"/>
    </source>
</evidence>
<sequence length="37" mass="4015">MRAMSSANTKNPAKDGGVKLKPFSAPIYSKPHLSDLR</sequence>